<gene>
    <name evidence="4" type="ORF">DFH94DRAFT_354215</name>
</gene>
<dbReference type="Proteomes" id="UP000759537">
    <property type="component" value="Unassembled WGS sequence"/>
</dbReference>
<feature type="chain" id="PRO_5040323298" description="Transmembrane protein" evidence="3">
    <location>
        <begin position="21"/>
        <end position="319"/>
    </location>
</feature>
<proteinExistence type="predicted"/>
<dbReference type="PANTHER" id="PTHR16861:SF4">
    <property type="entry name" value="SH3 DOMAIN PROTEIN (AFU_ORTHOLOGUE AFUA_1G13610)"/>
    <property type="match status" value="1"/>
</dbReference>
<feature type="compositionally biased region" description="Low complexity" evidence="1">
    <location>
        <begin position="234"/>
        <end position="248"/>
    </location>
</feature>
<keyword evidence="5" id="KW-1185">Reference proteome</keyword>
<feature type="transmembrane region" description="Helical" evidence="2">
    <location>
        <begin position="200"/>
        <end position="223"/>
    </location>
</feature>
<dbReference type="AlphaFoldDB" id="A0A9P5JW60"/>
<dbReference type="OrthoDB" id="2576311at2759"/>
<reference evidence="4" key="1">
    <citation type="submission" date="2019-10" db="EMBL/GenBank/DDBJ databases">
        <authorList>
            <consortium name="DOE Joint Genome Institute"/>
            <person name="Kuo A."/>
            <person name="Miyauchi S."/>
            <person name="Kiss E."/>
            <person name="Drula E."/>
            <person name="Kohler A."/>
            <person name="Sanchez-Garcia M."/>
            <person name="Andreopoulos B."/>
            <person name="Barry K.W."/>
            <person name="Bonito G."/>
            <person name="Buee M."/>
            <person name="Carver A."/>
            <person name="Chen C."/>
            <person name="Cichocki N."/>
            <person name="Clum A."/>
            <person name="Culley D."/>
            <person name="Crous P.W."/>
            <person name="Fauchery L."/>
            <person name="Girlanda M."/>
            <person name="Hayes R."/>
            <person name="Keri Z."/>
            <person name="LaButti K."/>
            <person name="Lipzen A."/>
            <person name="Lombard V."/>
            <person name="Magnuson J."/>
            <person name="Maillard F."/>
            <person name="Morin E."/>
            <person name="Murat C."/>
            <person name="Nolan M."/>
            <person name="Ohm R."/>
            <person name="Pangilinan J."/>
            <person name="Pereira M."/>
            <person name="Perotto S."/>
            <person name="Peter M."/>
            <person name="Riley R."/>
            <person name="Sitrit Y."/>
            <person name="Stielow B."/>
            <person name="Szollosi G."/>
            <person name="Zifcakova L."/>
            <person name="Stursova M."/>
            <person name="Spatafora J.W."/>
            <person name="Tedersoo L."/>
            <person name="Vaario L.-M."/>
            <person name="Yamada A."/>
            <person name="Yan M."/>
            <person name="Wang P."/>
            <person name="Xu J."/>
            <person name="Bruns T."/>
            <person name="Baldrian P."/>
            <person name="Vilgalys R."/>
            <person name="Henrissat B."/>
            <person name="Grigoriev I.V."/>
            <person name="Hibbett D."/>
            <person name="Nagy L.G."/>
            <person name="Martin F.M."/>
        </authorList>
    </citation>
    <scope>NUCLEOTIDE SEQUENCE</scope>
    <source>
        <strain evidence="4">Prilba</strain>
    </source>
</reference>
<evidence type="ECO:0000256" key="2">
    <source>
        <dbReference type="SAM" id="Phobius"/>
    </source>
</evidence>
<feature type="compositionally biased region" description="Low complexity" evidence="1">
    <location>
        <begin position="171"/>
        <end position="184"/>
    </location>
</feature>
<keyword evidence="2" id="KW-0812">Transmembrane</keyword>
<evidence type="ECO:0008006" key="6">
    <source>
        <dbReference type="Google" id="ProtNLM"/>
    </source>
</evidence>
<feature type="region of interest" description="Disordered" evidence="1">
    <location>
        <begin position="234"/>
        <end position="319"/>
    </location>
</feature>
<name>A0A9P5JW60_9AGAM</name>
<dbReference type="PANTHER" id="PTHR16861">
    <property type="entry name" value="GLYCOPROTEIN 38"/>
    <property type="match status" value="1"/>
</dbReference>
<feature type="region of interest" description="Disordered" evidence="1">
    <location>
        <begin position="165"/>
        <end position="195"/>
    </location>
</feature>
<evidence type="ECO:0000313" key="4">
    <source>
        <dbReference type="EMBL" id="KAF8465587.1"/>
    </source>
</evidence>
<sequence length="319" mass="33681">MSLMSLLRVSFFFFSSFAVAQVSAPNCISPASPTWQWAYNSIGQSPCTVLANLMSTCSGGQFTLMPLLPNYTYPDPTSTAANLCYCSTVGYSLFSACALCQEGQWTDWSTWVTNCTRTMPPTSFPNPVPSGIWVPQWAHVNITIWNYWSPNTSFQVGDSPEFGPGSIIGPSNASVTSSSKASSTGLPTPPPSNGSSVNSAAIAGGVVGSIVGVSIVLMAIFYLRRRSRARAAASADASASQPQQPQSDEVAPLSSSEPPIMKFYDPDDPTTFPGYQGGPDSQDVPSQVPTSSNIGTRNTLANTQTSLPQASGYHGLPTV</sequence>
<keyword evidence="2" id="KW-1133">Transmembrane helix</keyword>
<evidence type="ECO:0000256" key="3">
    <source>
        <dbReference type="SAM" id="SignalP"/>
    </source>
</evidence>
<evidence type="ECO:0000256" key="1">
    <source>
        <dbReference type="SAM" id="MobiDB-lite"/>
    </source>
</evidence>
<organism evidence="4 5">
    <name type="scientific">Russula ochroleuca</name>
    <dbReference type="NCBI Taxonomy" id="152965"/>
    <lineage>
        <taxon>Eukaryota</taxon>
        <taxon>Fungi</taxon>
        <taxon>Dikarya</taxon>
        <taxon>Basidiomycota</taxon>
        <taxon>Agaricomycotina</taxon>
        <taxon>Agaricomycetes</taxon>
        <taxon>Russulales</taxon>
        <taxon>Russulaceae</taxon>
        <taxon>Russula</taxon>
    </lineage>
</organism>
<dbReference type="EMBL" id="WHVB01000046">
    <property type="protein sequence ID" value="KAF8465587.1"/>
    <property type="molecule type" value="Genomic_DNA"/>
</dbReference>
<feature type="compositionally biased region" description="Polar residues" evidence="1">
    <location>
        <begin position="283"/>
        <end position="309"/>
    </location>
</feature>
<comment type="caution">
    <text evidence="4">The sequence shown here is derived from an EMBL/GenBank/DDBJ whole genome shotgun (WGS) entry which is preliminary data.</text>
</comment>
<keyword evidence="3" id="KW-0732">Signal</keyword>
<protein>
    <recommendedName>
        <fullName evidence="6">Transmembrane protein</fullName>
    </recommendedName>
</protein>
<keyword evidence="2" id="KW-0472">Membrane</keyword>
<evidence type="ECO:0000313" key="5">
    <source>
        <dbReference type="Proteomes" id="UP000759537"/>
    </source>
</evidence>
<accession>A0A9P5JW60</accession>
<feature type="signal peptide" evidence="3">
    <location>
        <begin position="1"/>
        <end position="20"/>
    </location>
</feature>
<reference evidence="4" key="2">
    <citation type="journal article" date="2020" name="Nat. Commun.">
        <title>Large-scale genome sequencing of mycorrhizal fungi provides insights into the early evolution of symbiotic traits.</title>
        <authorList>
            <person name="Miyauchi S."/>
            <person name="Kiss E."/>
            <person name="Kuo A."/>
            <person name="Drula E."/>
            <person name="Kohler A."/>
            <person name="Sanchez-Garcia M."/>
            <person name="Morin E."/>
            <person name="Andreopoulos B."/>
            <person name="Barry K.W."/>
            <person name="Bonito G."/>
            <person name="Buee M."/>
            <person name="Carver A."/>
            <person name="Chen C."/>
            <person name="Cichocki N."/>
            <person name="Clum A."/>
            <person name="Culley D."/>
            <person name="Crous P.W."/>
            <person name="Fauchery L."/>
            <person name="Girlanda M."/>
            <person name="Hayes R.D."/>
            <person name="Keri Z."/>
            <person name="LaButti K."/>
            <person name="Lipzen A."/>
            <person name="Lombard V."/>
            <person name="Magnuson J."/>
            <person name="Maillard F."/>
            <person name="Murat C."/>
            <person name="Nolan M."/>
            <person name="Ohm R.A."/>
            <person name="Pangilinan J."/>
            <person name="Pereira M.F."/>
            <person name="Perotto S."/>
            <person name="Peter M."/>
            <person name="Pfister S."/>
            <person name="Riley R."/>
            <person name="Sitrit Y."/>
            <person name="Stielow J.B."/>
            <person name="Szollosi G."/>
            <person name="Zifcakova L."/>
            <person name="Stursova M."/>
            <person name="Spatafora J.W."/>
            <person name="Tedersoo L."/>
            <person name="Vaario L.M."/>
            <person name="Yamada A."/>
            <person name="Yan M."/>
            <person name="Wang P."/>
            <person name="Xu J."/>
            <person name="Bruns T."/>
            <person name="Baldrian P."/>
            <person name="Vilgalys R."/>
            <person name="Dunand C."/>
            <person name="Henrissat B."/>
            <person name="Grigoriev I.V."/>
            <person name="Hibbett D."/>
            <person name="Nagy L.G."/>
            <person name="Martin F.M."/>
        </authorList>
    </citation>
    <scope>NUCLEOTIDE SEQUENCE</scope>
    <source>
        <strain evidence="4">Prilba</strain>
    </source>
</reference>